<sequence>MLVVWVGYEWVRWEGIRRNKGTANMLRGLGKEEPLEGSELQSKYRAAGLVFFGQDEENKKRGKRTEEKGEERDTRKKERVVTDGGVGALHSATATDGTLDLVVSLVQRWMVHSGRLRGERRERPQAWQEYLRLLGHVVGWTSRL</sequence>
<dbReference type="VEuPathDB" id="CryptoDB:Cvel_11629"/>
<dbReference type="AlphaFoldDB" id="A0A0G4I7B9"/>
<feature type="compositionally biased region" description="Basic and acidic residues" evidence="1">
    <location>
        <begin position="56"/>
        <end position="81"/>
    </location>
</feature>
<evidence type="ECO:0000313" key="2">
    <source>
        <dbReference type="EMBL" id="CEM52950.1"/>
    </source>
</evidence>
<organism evidence="2">
    <name type="scientific">Chromera velia CCMP2878</name>
    <dbReference type="NCBI Taxonomy" id="1169474"/>
    <lineage>
        <taxon>Eukaryota</taxon>
        <taxon>Sar</taxon>
        <taxon>Alveolata</taxon>
        <taxon>Colpodellida</taxon>
        <taxon>Chromeraceae</taxon>
        <taxon>Chromera</taxon>
    </lineage>
</organism>
<proteinExistence type="predicted"/>
<dbReference type="EMBL" id="CDMZ01005444">
    <property type="protein sequence ID" value="CEM52950.1"/>
    <property type="molecule type" value="Genomic_DNA"/>
</dbReference>
<gene>
    <name evidence="2" type="ORF">Cvel_11629</name>
</gene>
<name>A0A0G4I7B9_9ALVE</name>
<protein>
    <submittedName>
        <fullName evidence="2">Uncharacterized protein</fullName>
    </submittedName>
</protein>
<dbReference type="PhylomeDB" id="A0A0G4I7B9"/>
<feature type="region of interest" description="Disordered" evidence="1">
    <location>
        <begin position="55"/>
        <end position="82"/>
    </location>
</feature>
<reference evidence="2" key="1">
    <citation type="submission" date="2014-11" db="EMBL/GenBank/DDBJ databases">
        <authorList>
            <person name="Otto D Thomas"/>
            <person name="Naeem Raeece"/>
        </authorList>
    </citation>
    <scope>NUCLEOTIDE SEQUENCE</scope>
</reference>
<evidence type="ECO:0000256" key="1">
    <source>
        <dbReference type="SAM" id="MobiDB-lite"/>
    </source>
</evidence>
<accession>A0A0G4I7B9</accession>